<evidence type="ECO:0000256" key="1">
    <source>
        <dbReference type="SAM" id="Phobius"/>
    </source>
</evidence>
<keyword evidence="1" id="KW-0472">Membrane</keyword>
<feature type="domain" description="Heparan-alpha-glucosaminide N-acetyltransferase catalytic" evidence="2">
    <location>
        <begin position="2"/>
        <end position="225"/>
    </location>
</feature>
<keyword evidence="1" id="KW-0812">Transmembrane</keyword>
<gene>
    <name evidence="3" type="ORF">H9698_00030</name>
</gene>
<sequence>MLRGIALIEMIVYHGLYDWVFVFGRTMPFMHSKQAYWWQQSICWLFILLSGAVLNYGRRPSRRGIQVFLCGMLLTVVTLAVIPSEQIWFGVLHFLGCAAMLCGFLRPWLSKIPASAGAVGSFVLFSVFKQVPSGMIGILDIPLVSLPASWYSQSWLFPLGLPGYGFISADYFPLIPWLFLYLTGFYLWRVVMNGSLCEKIFAIPQCRPLAWLGRHSLWIYLLHQPALMAVTAALNYCL</sequence>
<proteinExistence type="predicted"/>
<dbReference type="EMBL" id="DWWA01000001">
    <property type="protein sequence ID" value="HJC71173.1"/>
    <property type="molecule type" value="Genomic_DNA"/>
</dbReference>
<feature type="transmembrane region" description="Helical" evidence="1">
    <location>
        <begin position="87"/>
        <end position="105"/>
    </location>
</feature>
<feature type="transmembrane region" description="Helical" evidence="1">
    <location>
        <begin position="36"/>
        <end position="57"/>
    </location>
</feature>
<dbReference type="InterPro" id="IPR012429">
    <property type="entry name" value="HGSNAT_cat"/>
</dbReference>
<feature type="transmembrane region" description="Helical" evidence="1">
    <location>
        <begin position="174"/>
        <end position="191"/>
    </location>
</feature>
<evidence type="ECO:0000259" key="2">
    <source>
        <dbReference type="Pfam" id="PF07786"/>
    </source>
</evidence>
<accession>A0A9D2TJL2</accession>
<feature type="transmembrane region" description="Helical" evidence="1">
    <location>
        <begin position="7"/>
        <end position="24"/>
    </location>
</feature>
<reference evidence="3" key="2">
    <citation type="submission" date="2021-04" db="EMBL/GenBank/DDBJ databases">
        <authorList>
            <person name="Gilroy R."/>
        </authorList>
    </citation>
    <scope>NUCLEOTIDE SEQUENCE</scope>
    <source>
        <strain evidence="3">5933</strain>
    </source>
</reference>
<protein>
    <submittedName>
        <fullName evidence="3">DUF1624 domain-containing protein</fullName>
    </submittedName>
</protein>
<keyword evidence="1" id="KW-1133">Transmembrane helix</keyword>
<dbReference type="Proteomes" id="UP000823918">
    <property type="component" value="Unassembled WGS sequence"/>
</dbReference>
<comment type="caution">
    <text evidence="3">The sequence shown here is derived from an EMBL/GenBank/DDBJ whole genome shotgun (WGS) entry which is preliminary data.</text>
</comment>
<feature type="transmembrane region" description="Helical" evidence="1">
    <location>
        <begin position="64"/>
        <end position="81"/>
    </location>
</feature>
<name>A0A9D2TJL2_9FIRM</name>
<dbReference type="AlphaFoldDB" id="A0A9D2TJL2"/>
<evidence type="ECO:0000313" key="4">
    <source>
        <dbReference type="Proteomes" id="UP000823918"/>
    </source>
</evidence>
<reference evidence="3" key="1">
    <citation type="journal article" date="2021" name="PeerJ">
        <title>Extensive microbial diversity within the chicken gut microbiome revealed by metagenomics and culture.</title>
        <authorList>
            <person name="Gilroy R."/>
            <person name="Ravi A."/>
            <person name="Getino M."/>
            <person name="Pursley I."/>
            <person name="Horton D.L."/>
            <person name="Alikhan N.F."/>
            <person name="Baker D."/>
            <person name="Gharbi K."/>
            <person name="Hall N."/>
            <person name="Watson M."/>
            <person name="Adriaenssens E.M."/>
            <person name="Foster-Nyarko E."/>
            <person name="Jarju S."/>
            <person name="Secka A."/>
            <person name="Antonio M."/>
            <person name="Oren A."/>
            <person name="Chaudhuri R.R."/>
            <person name="La Ragione R."/>
            <person name="Hildebrand F."/>
            <person name="Pallen M.J."/>
        </authorList>
    </citation>
    <scope>NUCLEOTIDE SEQUENCE</scope>
    <source>
        <strain evidence="3">5933</strain>
    </source>
</reference>
<evidence type="ECO:0000313" key="3">
    <source>
        <dbReference type="EMBL" id="HJC71173.1"/>
    </source>
</evidence>
<organism evidence="3 4">
    <name type="scientific">Candidatus Ruthenibacterium merdavium</name>
    <dbReference type="NCBI Taxonomy" id="2838752"/>
    <lineage>
        <taxon>Bacteria</taxon>
        <taxon>Bacillati</taxon>
        <taxon>Bacillota</taxon>
        <taxon>Clostridia</taxon>
        <taxon>Eubacteriales</taxon>
        <taxon>Oscillospiraceae</taxon>
        <taxon>Ruthenibacterium</taxon>
    </lineage>
</organism>
<dbReference type="Pfam" id="PF07786">
    <property type="entry name" value="HGSNAT_cat"/>
    <property type="match status" value="1"/>
</dbReference>